<name>A0ABM7NTH7_9VIRU</name>
<reference evidence="1 2" key="1">
    <citation type="submission" date="2021-02" db="EMBL/GenBank/DDBJ databases">
        <title>Cotonvirus japonicus, which uses Golgi apparatus of host cells for its virion factory, phylogenetically links tailed tupanvirus and icosahedral mimivirus.</title>
        <authorList>
            <person name="Takahashi H."/>
            <person name="Fukaya S."/>
            <person name="Song C."/>
            <person name="Murata K."/>
            <person name="Takemura M."/>
        </authorList>
    </citation>
    <scope>NUCLEOTIDE SEQUENCE [LARGE SCALE GENOMIC DNA]</scope>
</reference>
<evidence type="ECO:0000313" key="2">
    <source>
        <dbReference type="Proteomes" id="UP001321479"/>
    </source>
</evidence>
<proteinExistence type="predicted"/>
<accession>A0ABM7NTH7</accession>
<dbReference type="Proteomes" id="UP001321479">
    <property type="component" value="Segment"/>
</dbReference>
<dbReference type="GeneID" id="80558606"/>
<keyword evidence="2" id="KW-1185">Reference proteome</keyword>
<organism evidence="1 2">
    <name type="scientific">Cotonvirus japonicus</name>
    <dbReference type="NCBI Taxonomy" id="2811091"/>
    <lineage>
        <taxon>Viruses</taxon>
        <taxon>Varidnaviria</taxon>
        <taxon>Bamfordvirae</taxon>
        <taxon>Nucleocytoviricota</taxon>
        <taxon>Megaviricetes</taxon>
        <taxon>Imitervirales</taxon>
        <taxon>Mimiviridae</taxon>
        <taxon>Megamimivirinae</taxon>
        <taxon>Cotonvirus</taxon>
        <taxon>Cotonvirus japonicum</taxon>
    </lineage>
</organism>
<dbReference type="RefSeq" id="YP_010842009.1">
    <property type="nucleotide sequence ID" value="NC_079139.1"/>
</dbReference>
<protein>
    <submittedName>
        <fullName evidence="1">Uncharacterized protein</fullName>
    </submittedName>
</protein>
<dbReference type="EMBL" id="AP024483">
    <property type="protein sequence ID" value="BCS83401.1"/>
    <property type="molecule type" value="Genomic_DNA"/>
</dbReference>
<sequence length="166" mass="18882">MNISIKKIPAGTRMYLTKKNNHKFYIQPDKTLVNDNLYVAYDVKIAGIVVIPQGTRVIGNWVAESSPSIAVQLQLTKIFLHGSGQDISADSDLMDNVVDYNVNELNGACYLYKQKHYRATSNLYRRIVNTRCNVKTLPDNNRNMIYVEADTQEIPVTLTKDLDLDR</sequence>
<evidence type="ECO:0000313" key="1">
    <source>
        <dbReference type="EMBL" id="BCS83401.1"/>
    </source>
</evidence>